<dbReference type="Proteomes" id="UP000554482">
    <property type="component" value="Unassembled WGS sequence"/>
</dbReference>
<organism evidence="1 2">
    <name type="scientific">Thalictrum thalictroides</name>
    <name type="common">Rue-anemone</name>
    <name type="synonym">Anemone thalictroides</name>
    <dbReference type="NCBI Taxonomy" id="46969"/>
    <lineage>
        <taxon>Eukaryota</taxon>
        <taxon>Viridiplantae</taxon>
        <taxon>Streptophyta</taxon>
        <taxon>Embryophyta</taxon>
        <taxon>Tracheophyta</taxon>
        <taxon>Spermatophyta</taxon>
        <taxon>Magnoliopsida</taxon>
        <taxon>Ranunculales</taxon>
        <taxon>Ranunculaceae</taxon>
        <taxon>Thalictroideae</taxon>
        <taxon>Thalictrum</taxon>
    </lineage>
</organism>
<sequence length="70" mass="8045">MLPGQKNMGCVYKTRRKMGAAECLGIGFNHLLQQRDMGIIPGEAQMKLNRRIKPECQTLNVAWSQWKQKL</sequence>
<proteinExistence type="predicted"/>
<dbReference type="AlphaFoldDB" id="A0A7J6URH4"/>
<evidence type="ECO:0000313" key="2">
    <source>
        <dbReference type="Proteomes" id="UP000554482"/>
    </source>
</evidence>
<accession>A0A7J6URH4</accession>
<comment type="caution">
    <text evidence="1">The sequence shown here is derived from an EMBL/GenBank/DDBJ whole genome shotgun (WGS) entry which is preliminary data.</text>
</comment>
<evidence type="ECO:0000313" key="1">
    <source>
        <dbReference type="EMBL" id="KAF5175183.1"/>
    </source>
</evidence>
<dbReference type="EMBL" id="JABWDY010044364">
    <property type="protein sequence ID" value="KAF5175183.1"/>
    <property type="molecule type" value="Genomic_DNA"/>
</dbReference>
<reference evidence="1 2" key="1">
    <citation type="submission" date="2020-06" db="EMBL/GenBank/DDBJ databases">
        <title>Transcriptomic and genomic resources for Thalictrum thalictroides and T. hernandezii: Facilitating candidate gene discovery in an emerging model plant lineage.</title>
        <authorList>
            <person name="Arias T."/>
            <person name="Riano-Pachon D.M."/>
            <person name="Di Stilio V.S."/>
        </authorList>
    </citation>
    <scope>NUCLEOTIDE SEQUENCE [LARGE SCALE GENOMIC DNA]</scope>
    <source>
        <strain evidence="2">cv. WT478/WT964</strain>
        <tissue evidence="1">Leaves</tissue>
    </source>
</reference>
<gene>
    <name evidence="1" type="ORF">FRX31_035229</name>
</gene>
<protein>
    <submittedName>
        <fullName evidence="1">Uncharacterized protein</fullName>
    </submittedName>
</protein>
<keyword evidence="2" id="KW-1185">Reference proteome</keyword>
<name>A0A7J6URH4_THATH</name>